<organism evidence="2 3">
    <name type="scientific">Coprinopsis marcescibilis</name>
    <name type="common">Agaric fungus</name>
    <name type="synonym">Psathyrella marcescibilis</name>
    <dbReference type="NCBI Taxonomy" id="230819"/>
    <lineage>
        <taxon>Eukaryota</taxon>
        <taxon>Fungi</taxon>
        <taxon>Dikarya</taxon>
        <taxon>Basidiomycota</taxon>
        <taxon>Agaricomycotina</taxon>
        <taxon>Agaricomycetes</taxon>
        <taxon>Agaricomycetidae</taxon>
        <taxon>Agaricales</taxon>
        <taxon>Agaricineae</taxon>
        <taxon>Psathyrellaceae</taxon>
        <taxon>Coprinopsis</taxon>
    </lineage>
</organism>
<dbReference type="GO" id="GO:0005524">
    <property type="term" value="F:ATP binding"/>
    <property type="evidence" value="ECO:0007669"/>
    <property type="project" value="InterPro"/>
</dbReference>
<dbReference type="OrthoDB" id="4062651at2759"/>
<evidence type="ECO:0000313" key="2">
    <source>
        <dbReference type="EMBL" id="TFK22810.1"/>
    </source>
</evidence>
<name>A0A5C3KQH7_COPMA</name>
<gene>
    <name evidence="2" type="ORF">FA15DRAFT_757735</name>
</gene>
<protein>
    <recommendedName>
        <fullName evidence="1">Protein kinase domain-containing protein</fullName>
    </recommendedName>
</protein>
<dbReference type="InterPro" id="IPR011009">
    <property type="entry name" value="Kinase-like_dom_sf"/>
</dbReference>
<evidence type="ECO:0000313" key="3">
    <source>
        <dbReference type="Proteomes" id="UP000307440"/>
    </source>
</evidence>
<dbReference type="GO" id="GO:0004672">
    <property type="term" value="F:protein kinase activity"/>
    <property type="evidence" value="ECO:0007669"/>
    <property type="project" value="InterPro"/>
</dbReference>
<dbReference type="PROSITE" id="PS50011">
    <property type="entry name" value="PROTEIN_KINASE_DOM"/>
    <property type="match status" value="1"/>
</dbReference>
<reference evidence="2 3" key="1">
    <citation type="journal article" date="2019" name="Nat. Ecol. Evol.">
        <title>Megaphylogeny resolves global patterns of mushroom evolution.</title>
        <authorList>
            <person name="Varga T."/>
            <person name="Krizsan K."/>
            <person name="Foldi C."/>
            <person name="Dima B."/>
            <person name="Sanchez-Garcia M."/>
            <person name="Sanchez-Ramirez S."/>
            <person name="Szollosi G.J."/>
            <person name="Szarkandi J.G."/>
            <person name="Papp V."/>
            <person name="Albert L."/>
            <person name="Andreopoulos W."/>
            <person name="Angelini C."/>
            <person name="Antonin V."/>
            <person name="Barry K.W."/>
            <person name="Bougher N.L."/>
            <person name="Buchanan P."/>
            <person name="Buyck B."/>
            <person name="Bense V."/>
            <person name="Catcheside P."/>
            <person name="Chovatia M."/>
            <person name="Cooper J."/>
            <person name="Damon W."/>
            <person name="Desjardin D."/>
            <person name="Finy P."/>
            <person name="Geml J."/>
            <person name="Haridas S."/>
            <person name="Hughes K."/>
            <person name="Justo A."/>
            <person name="Karasinski D."/>
            <person name="Kautmanova I."/>
            <person name="Kiss B."/>
            <person name="Kocsube S."/>
            <person name="Kotiranta H."/>
            <person name="LaButti K.M."/>
            <person name="Lechner B.E."/>
            <person name="Liimatainen K."/>
            <person name="Lipzen A."/>
            <person name="Lukacs Z."/>
            <person name="Mihaltcheva S."/>
            <person name="Morgado L.N."/>
            <person name="Niskanen T."/>
            <person name="Noordeloos M.E."/>
            <person name="Ohm R.A."/>
            <person name="Ortiz-Santana B."/>
            <person name="Ovrebo C."/>
            <person name="Racz N."/>
            <person name="Riley R."/>
            <person name="Savchenko A."/>
            <person name="Shiryaev A."/>
            <person name="Soop K."/>
            <person name="Spirin V."/>
            <person name="Szebenyi C."/>
            <person name="Tomsovsky M."/>
            <person name="Tulloss R.E."/>
            <person name="Uehling J."/>
            <person name="Grigoriev I.V."/>
            <person name="Vagvolgyi C."/>
            <person name="Papp T."/>
            <person name="Martin F.M."/>
            <person name="Miettinen O."/>
            <person name="Hibbett D.S."/>
            <person name="Nagy L.G."/>
        </authorList>
    </citation>
    <scope>NUCLEOTIDE SEQUENCE [LARGE SCALE GENOMIC DNA]</scope>
    <source>
        <strain evidence="2 3">CBS 121175</strain>
    </source>
</reference>
<accession>A0A5C3KQH7</accession>
<dbReference type="AlphaFoldDB" id="A0A5C3KQH7"/>
<dbReference type="Gene3D" id="1.10.510.10">
    <property type="entry name" value="Transferase(Phosphotransferase) domain 1"/>
    <property type="match status" value="1"/>
</dbReference>
<feature type="domain" description="Protein kinase" evidence="1">
    <location>
        <begin position="1"/>
        <end position="192"/>
    </location>
</feature>
<dbReference type="Proteomes" id="UP000307440">
    <property type="component" value="Unassembled WGS sequence"/>
</dbReference>
<dbReference type="STRING" id="230819.A0A5C3KQH7"/>
<keyword evidence="3" id="KW-1185">Reference proteome</keyword>
<dbReference type="Pfam" id="PF00069">
    <property type="entry name" value="Pkinase"/>
    <property type="match status" value="1"/>
</dbReference>
<sequence length="192" mass="22278">MKTTQSPQETRVFLREQIASDPRNHCVRLIDTLRVPGDEAHESAVLPMLREFDLPEFDTVGEVVDFVKQVLEAFAFLHEHRVAQRDVRVENIMMDHTALGMERFHFIIDFGFSKQFTIDEMPPSELPLHTTDSMLPELENMGKPGNPFPSDVYYVGNMWKMDFITGFPEDIFRKDDRLTIQEAVEKFDNITA</sequence>
<proteinExistence type="predicted"/>
<dbReference type="EMBL" id="ML210232">
    <property type="protein sequence ID" value="TFK22810.1"/>
    <property type="molecule type" value="Genomic_DNA"/>
</dbReference>
<dbReference type="InterPro" id="IPR000719">
    <property type="entry name" value="Prot_kinase_dom"/>
</dbReference>
<evidence type="ECO:0000259" key="1">
    <source>
        <dbReference type="PROSITE" id="PS50011"/>
    </source>
</evidence>
<dbReference type="SUPFAM" id="SSF56112">
    <property type="entry name" value="Protein kinase-like (PK-like)"/>
    <property type="match status" value="1"/>
</dbReference>